<dbReference type="AlphaFoldDB" id="A0A1H0KZH5"/>
<dbReference type="PROSITE" id="PS51257">
    <property type="entry name" value="PROKAR_LIPOPROTEIN"/>
    <property type="match status" value="1"/>
</dbReference>
<name>A0A1H0KZH5_9PSED</name>
<dbReference type="InterPro" id="IPR011990">
    <property type="entry name" value="TPR-like_helical_dom_sf"/>
</dbReference>
<dbReference type="Gene3D" id="1.25.40.10">
    <property type="entry name" value="Tetratricopeptide repeat domain"/>
    <property type="match status" value="1"/>
</dbReference>
<keyword evidence="2" id="KW-1185">Reference proteome</keyword>
<dbReference type="EMBL" id="FNIJ01000013">
    <property type="protein sequence ID" value="SDO61387.1"/>
    <property type="molecule type" value="Genomic_DNA"/>
</dbReference>
<dbReference type="OrthoDB" id="5583261at2"/>
<sequence length="726" mass="80371">MRLYGLPLLALITGCLGVQDARASSDDSCYPSWNLKRDTLDVCNSLPFLSPGNDSRVNLQLLLADAGKASLPAPALPEDERQLGYGLVPFPLTRLYGSAPVEERPADQPAADSALLELVQRLGLPADAVPAAGESFASGEGSRCRSNNPGTVREFLSQLLQSAELPAAERQELGRARLALLQGCQWDEAQLAVMLPHDLQSAPGREFGTYLKGVAAFYGGHFADALKAFGALRDARQPWLQETARYMLGRNQLNAAQQHAFDDYGYPDLRKVDKAPLKSAEADFADYLKRYPQGRYAASARGLMRRVHWLNGDEQRLAGEYAGLFAASASPAERTRLIQEVDNKLLVTAHPADVRDPLLLAVLDLMQMRHHEAGEARALDLAGLQEQKALFARQPGLHDYLLAAYRFYVEDNPAEALKLLPEKLPKRLDYLAFSQQSLRGFALEAGNDWLGAEKLYLRLLPLAQQPLQREQLELALAYNYERSDRLVKVFAPNSPVSTPAIREILLRHIAGQDLLRYQVQSAAANPEERDTALFTLLYKDLLRGHYQAFVDDLPLLGEKPSDKPLGASIGYLYGTGMPLTLFTWEGGKGPSGYDCPPIRDVALAMQQDPQPPQALNCLGEFILRHGLDGFPLDRQPGERELGGSQSLFEGPLYSRLDGYLKIIGNPDAAGDDQAYALYRAINCYAPSGYNGCGRQDIPQNQRKQWFRTLKSKYAATPWAKSLKYYW</sequence>
<evidence type="ECO:0000313" key="1">
    <source>
        <dbReference type="EMBL" id="SDO61387.1"/>
    </source>
</evidence>
<evidence type="ECO:0000313" key="2">
    <source>
        <dbReference type="Proteomes" id="UP000242957"/>
    </source>
</evidence>
<dbReference type="Proteomes" id="UP000242957">
    <property type="component" value="Unassembled WGS sequence"/>
</dbReference>
<evidence type="ECO:0008006" key="3">
    <source>
        <dbReference type="Google" id="ProtNLM"/>
    </source>
</evidence>
<organism evidence="1 2">
    <name type="scientific">Pseudomonas jinjuensis</name>
    <dbReference type="NCBI Taxonomy" id="198616"/>
    <lineage>
        <taxon>Bacteria</taxon>
        <taxon>Pseudomonadati</taxon>
        <taxon>Pseudomonadota</taxon>
        <taxon>Gammaproteobacteria</taxon>
        <taxon>Pseudomonadales</taxon>
        <taxon>Pseudomonadaceae</taxon>
        <taxon>Pseudomonas</taxon>
    </lineage>
</organism>
<protein>
    <recommendedName>
        <fullName evidence="3">Outer membrane assembly lipoprotein YfiO</fullName>
    </recommendedName>
</protein>
<dbReference type="RefSeq" id="WP_084311983.1">
    <property type="nucleotide sequence ID" value="NZ_FNIJ01000013.1"/>
</dbReference>
<accession>A0A1H0KZH5</accession>
<reference evidence="2" key="1">
    <citation type="submission" date="2016-10" db="EMBL/GenBank/DDBJ databases">
        <authorList>
            <person name="Varghese N."/>
            <person name="Submissions S."/>
        </authorList>
    </citation>
    <scope>NUCLEOTIDE SEQUENCE [LARGE SCALE GENOMIC DNA]</scope>
    <source>
        <strain evidence="2">JCM 21621</strain>
    </source>
</reference>
<proteinExistence type="predicted"/>
<gene>
    <name evidence="1" type="ORF">SAMN05216193_113116</name>
</gene>
<dbReference type="STRING" id="198616.SAMN05216193_113116"/>